<evidence type="ECO:0000313" key="9">
    <source>
        <dbReference type="Proteomes" id="UP000245754"/>
    </source>
</evidence>
<feature type="binding site" evidence="6">
    <location>
        <begin position="10"/>
        <end position="17"/>
    </location>
    <ligand>
        <name>ATP</name>
        <dbReference type="ChEBI" id="CHEBI:30616"/>
    </ligand>
</feature>
<dbReference type="InterPro" id="IPR000212">
    <property type="entry name" value="DNA_helicase_UvrD/REP"/>
</dbReference>
<evidence type="ECO:0000259" key="7">
    <source>
        <dbReference type="PROSITE" id="PS51198"/>
    </source>
</evidence>
<dbReference type="AlphaFoldDB" id="A0A316FJ75"/>
<evidence type="ECO:0000256" key="5">
    <source>
        <dbReference type="ARBA" id="ARBA00034923"/>
    </source>
</evidence>
<dbReference type="PANTHER" id="PTHR11070">
    <property type="entry name" value="UVRD / RECB / PCRA DNA HELICASE FAMILY MEMBER"/>
    <property type="match status" value="1"/>
</dbReference>
<feature type="domain" description="UvrD-like helicase ATP-binding" evidence="7">
    <location>
        <begin position="1"/>
        <end position="303"/>
    </location>
</feature>
<dbReference type="InterPro" id="IPR014016">
    <property type="entry name" value="UvrD-like_ATP-bd"/>
</dbReference>
<sequence>MAASIRFISAGAGSGKTYTLTGILHTELSEGRVQPGGVLATTFTTKAATELRERVRSHLIRQNAYALANAMGQARIGTVNSVCGGLLQRFAFEAGLPTEQRVLDEERATQLLREAIDVVMEGQALADFLKVARRLCLDEAGHGGGEVPWRKALRTLVDQARANGIDAETLRVFGETNAAQLLAYFPRATADDLDRRLRDAIESVLPTVRTAVERKGQKNTTTYLHRLEACLRDLNHDSMSWAQWVSLSQDEKGPEAGLKPAVQPVVDAAARYAQHPRLHADLRDYLHRMFGLAADALQVYDDL</sequence>
<dbReference type="PROSITE" id="PS51198">
    <property type="entry name" value="UVRD_HELICASE_ATP_BIND"/>
    <property type="match status" value="1"/>
</dbReference>
<evidence type="ECO:0000256" key="1">
    <source>
        <dbReference type="ARBA" id="ARBA00022741"/>
    </source>
</evidence>
<keyword evidence="3 6" id="KW-0347">Helicase</keyword>
<dbReference type="GO" id="GO:0003677">
    <property type="term" value="F:DNA binding"/>
    <property type="evidence" value="ECO:0007669"/>
    <property type="project" value="InterPro"/>
</dbReference>
<comment type="caution">
    <text evidence="8">The sequence shown here is derived from an EMBL/GenBank/DDBJ whole genome shotgun (WGS) entry which is preliminary data.</text>
</comment>
<keyword evidence="9" id="KW-1185">Reference proteome</keyword>
<keyword evidence="2 6" id="KW-0378">Hydrolase</keyword>
<dbReference type="RefSeq" id="WP_181366089.1">
    <property type="nucleotide sequence ID" value="NZ_QGGT01000001.1"/>
</dbReference>
<dbReference type="Proteomes" id="UP000245754">
    <property type="component" value="Unassembled WGS sequence"/>
</dbReference>
<dbReference type="EMBL" id="QGGT01000001">
    <property type="protein sequence ID" value="PWK37660.1"/>
    <property type="molecule type" value="Genomic_DNA"/>
</dbReference>
<protein>
    <recommendedName>
        <fullName evidence="5">DNA 3'-5' helicase II</fullName>
    </recommendedName>
</protein>
<evidence type="ECO:0000256" key="2">
    <source>
        <dbReference type="ARBA" id="ARBA00022801"/>
    </source>
</evidence>
<proteinExistence type="predicted"/>
<evidence type="ECO:0000256" key="6">
    <source>
        <dbReference type="PROSITE-ProRule" id="PRU00560"/>
    </source>
</evidence>
<dbReference type="SUPFAM" id="SSF52540">
    <property type="entry name" value="P-loop containing nucleoside triphosphate hydrolases"/>
    <property type="match status" value="1"/>
</dbReference>
<gene>
    <name evidence="8" type="ORF">C7419_1011543</name>
</gene>
<dbReference type="PANTHER" id="PTHR11070:SF2">
    <property type="entry name" value="ATP-DEPENDENT DNA HELICASE SRS2"/>
    <property type="match status" value="1"/>
</dbReference>
<organism evidence="8 9">
    <name type="scientific">Cupriavidus plantarum</name>
    <dbReference type="NCBI Taxonomy" id="942865"/>
    <lineage>
        <taxon>Bacteria</taxon>
        <taxon>Pseudomonadati</taxon>
        <taxon>Pseudomonadota</taxon>
        <taxon>Betaproteobacteria</taxon>
        <taxon>Burkholderiales</taxon>
        <taxon>Burkholderiaceae</taxon>
        <taxon>Cupriavidus</taxon>
    </lineage>
</organism>
<name>A0A316FJ75_9BURK</name>
<dbReference type="GO" id="GO:0000725">
    <property type="term" value="P:recombinational repair"/>
    <property type="evidence" value="ECO:0007669"/>
    <property type="project" value="TreeGrafter"/>
</dbReference>
<dbReference type="GO" id="GO:0043138">
    <property type="term" value="F:3'-5' DNA helicase activity"/>
    <property type="evidence" value="ECO:0007669"/>
    <property type="project" value="TreeGrafter"/>
</dbReference>
<reference evidence="8 9" key="1">
    <citation type="submission" date="2018-05" db="EMBL/GenBank/DDBJ databases">
        <title>Genomic Encyclopedia of Type Strains, Phase IV (KMG-V): Genome sequencing to study the core and pangenomes of soil and plant-associated prokaryotes.</title>
        <authorList>
            <person name="Whitman W."/>
        </authorList>
    </citation>
    <scope>NUCLEOTIDE SEQUENCE [LARGE SCALE GENOMIC DNA]</scope>
    <source>
        <strain evidence="8 9">SLV-132</strain>
    </source>
</reference>
<dbReference type="GO" id="GO:0016787">
    <property type="term" value="F:hydrolase activity"/>
    <property type="evidence" value="ECO:0007669"/>
    <property type="project" value="UniProtKB-UniRule"/>
</dbReference>
<dbReference type="Gene3D" id="3.40.50.300">
    <property type="entry name" value="P-loop containing nucleotide triphosphate hydrolases"/>
    <property type="match status" value="1"/>
</dbReference>
<evidence type="ECO:0000256" key="4">
    <source>
        <dbReference type="ARBA" id="ARBA00022840"/>
    </source>
</evidence>
<dbReference type="GO" id="GO:0005524">
    <property type="term" value="F:ATP binding"/>
    <property type="evidence" value="ECO:0007669"/>
    <property type="project" value="UniProtKB-UniRule"/>
</dbReference>
<accession>A0A316FJ75</accession>
<dbReference type="InterPro" id="IPR027417">
    <property type="entry name" value="P-loop_NTPase"/>
</dbReference>
<keyword evidence="4 6" id="KW-0067">ATP-binding</keyword>
<evidence type="ECO:0000313" key="8">
    <source>
        <dbReference type="EMBL" id="PWK37660.1"/>
    </source>
</evidence>
<evidence type="ECO:0000256" key="3">
    <source>
        <dbReference type="ARBA" id="ARBA00022806"/>
    </source>
</evidence>
<dbReference type="Pfam" id="PF00580">
    <property type="entry name" value="UvrD-helicase"/>
    <property type="match status" value="1"/>
</dbReference>
<keyword evidence="1 6" id="KW-0547">Nucleotide-binding</keyword>
<dbReference type="GO" id="GO:0005829">
    <property type="term" value="C:cytosol"/>
    <property type="evidence" value="ECO:0007669"/>
    <property type="project" value="TreeGrafter"/>
</dbReference>